<dbReference type="InterPro" id="IPR006345">
    <property type="entry name" value="RecD2"/>
</dbReference>
<dbReference type="Pfam" id="PF23139">
    <property type="entry name" value="OB_YrrC"/>
    <property type="match status" value="1"/>
</dbReference>
<comment type="caution">
    <text evidence="6">The sequence shown here is derived from an EMBL/GenBank/DDBJ whole genome shotgun (WGS) entry which is preliminary data.</text>
</comment>
<dbReference type="InterPro" id="IPR041451">
    <property type="entry name" value="RecD2_SH13"/>
</dbReference>
<dbReference type="GO" id="GO:0005524">
    <property type="term" value="F:ATP binding"/>
    <property type="evidence" value="ECO:0007669"/>
    <property type="project" value="UniProtKB-UniRule"/>
</dbReference>
<dbReference type="EMBL" id="JABZRD010000001">
    <property type="protein sequence ID" value="MBF1282907.1"/>
    <property type="molecule type" value="Genomic_DNA"/>
</dbReference>
<dbReference type="GO" id="GO:0017116">
    <property type="term" value="F:single-stranded DNA helicase activity"/>
    <property type="evidence" value="ECO:0007669"/>
    <property type="project" value="TreeGrafter"/>
</dbReference>
<dbReference type="InterPro" id="IPR027417">
    <property type="entry name" value="P-loop_NTPase"/>
</dbReference>
<protein>
    <recommendedName>
        <fullName evidence="3">ATP-dependent RecD2 DNA helicase</fullName>
        <ecNumber evidence="3">5.6.2.3</ecNumber>
    </recommendedName>
    <alternativeName>
        <fullName evidence="3">DNA 5'-3' helicase subunit RecD2</fullName>
    </alternativeName>
</protein>
<comment type="similarity">
    <text evidence="3">Belongs to the RecD family. RecD2 subfamily.</text>
</comment>
<comment type="catalytic activity">
    <reaction evidence="3">
        <text>ATP + H2O = ADP + phosphate + H(+)</text>
        <dbReference type="Rhea" id="RHEA:13065"/>
        <dbReference type="ChEBI" id="CHEBI:15377"/>
        <dbReference type="ChEBI" id="CHEBI:15378"/>
        <dbReference type="ChEBI" id="CHEBI:30616"/>
        <dbReference type="ChEBI" id="CHEBI:43474"/>
        <dbReference type="ChEBI" id="CHEBI:456216"/>
        <dbReference type="EC" id="5.6.2.3"/>
    </reaction>
</comment>
<dbReference type="CDD" id="cd18809">
    <property type="entry name" value="SF1_C_RecD"/>
    <property type="match status" value="1"/>
</dbReference>
<evidence type="ECO:0000256" key="3">
    <source>
        <dbReference type="HAMAP-Rule" id="MF_01488"/>
    </source>
</evidence>
<dbReference type="SMART" id="SM00382">
    <property type="entry name" value="AAA"/>
    <property type="match status" value="1"/>
</dbReference>
<dbReference type="NCBIfam" id="TIGR01448">
    <property type="entry name" value="recD_rel"/>
    <property type="match status" value="1"/>
</dbReference>
<dbReference type="Proteomes" id="UP000709351">
    <property type="component" value="Unassembled WGS sequence"/>
</dbReference>
<keyword evidence="1 3" id="KW-0547">Nucleotide-binding</keyword>
<evidence type="ECO:0000256" key="1">
    <source>
        <dbReference type="ARBA" id="ARBA00022741"/>
    </source>
</evidence>
<dbReference type="PANTHER" id="PTHR43788:SF6">
    <property type="entry name" value="DNA HELICASE B"/>
    <property type="match status" value="1"/>
</dbReference>
<dbReference type="SUPFAM" id="SSF47781">
    <property type="entry name" value="RuvA domain 2-like"/>
    <property type="match status" value="1"/>
</dbReference>
<evidence type="ECO:0000313" key="7">
    <source>
        <dbReference type="Proteomes" id="UP000709351"/>
    </source>
</evidence>
<reference evidence="6" key="1">
    <citation type="submission" date="2020-04" db="EMBL/GenBank/DDBJ databases">
        <title>Deep metagenomics examines the oral microbiome during advanced dental caries in children, revealing novel taxa and co-occurrences with host molecules.</title>
        <authorList>
            <person name="Baker J.L."/>
            <person name="Morton J.T."/>
            <person name="Dinis M."/>
            <person name="Alvarez R."/>
            <person name="Tran N.C."/>
            <person name="Knight R."/>
            <person name="Edlund A."/>
        </authorList>
    </citation>
    <scope>NUCLEOTIDE SEQUENCE</scope>
    <source>
        <strain evidence="6">JCVI_24_bin.2</strain>
    </source>
</reference>
<dbReference type="InterPro" id="IPR003593">
    <property type="entry name" value="AAA+_ATPase"/>
</dbReference>
<dbReference type="Pfam" id="PF14520">
    <property type="entry name" value="HHH_5"/>
    <property type="match status" value="1"/>
</dbReference>
<evidence type="ECO:0000256" key="2">
    <source>
        <dbReference type="ARBA" id="ARBA00022840"/>
    </source>
</evidence>
<feature type="domain" description="AAA+ ATPase" evidence="5">
    <location>
        <begin position="335"/>
        <end position="525"/>
    </location>
</feature>
<gene>
    <name evidence="3" type="primary">recD2</name>
    <name evidence="6" type="ORF">HXM93_00020</name>
</gene>
<evidence type="ECO:0000313" key="6">
    <source>
        <dbReference type="EMBL" id="MBF1282907.1"/>
    </source>
</evidence>
<dbReference type="EC" id="5.6.2.3" evidence="3"/>
<keyword evidence="3" id="KW-0413">Isomerase</keyword>
<dbReference type="Pfam" id="PF13245">
    <property type="entry name" value="AAA_19"/>
    <property type="match status" value="1"/>
</dbReference>
<proteinExistence type="inferred from homology"/>
<dbReference type="Pfam" id="PF13538">
    <property type="entry name" value="UvrD_C_2"/>
    <property type="match status" value="1"/>
</dbReference>
<keyword evidence="2 3" id="KW-0067">ATP-binding</keyword>
<keyword evidence="3 6" id="KW-0347">Helicase</keyword>
<dbReference type="InterPro" id="IPR010994">
    <property type="entry name" value="RuvA_2-like"/>
</dbReference>
<evidence type="ECO:0000256" key="4">
    <source>
        <dbReference type="SAM" id="Coils"/>
    </source>
</evidence>
<dbReference type="GO" id="GO:0003677">
    <property type="term" value="F:DNA binding"/>
    <property type="evidence" value="ECO:0007669"/>
    <property type="project" value="UniProtKB-UniRule"/>
</dbReference>
<dbReference type="InterPro" id="IPR027785">
    <property type="entry name" value="UvrD-like_helicase_C"/>
</dbReference>
<dbReference type="GO" id="GO:0043139">
    <property type="term" value="F:5'-3' DNA helicase activity"/>
    <property type="evidence" value="ECO:0007669"/>
    <property type="project" value="UniProtKB-UniRule"/>
</dbReference>
<dbReference type="Gene3D" id="3.40.50.300">
    <property type="entry name" value="P-loop containing nucleotide triphosphate hydrolases"/>
    <property type="match status" value="2"/>
</dbReference>
<dbReference type="PANTHER" id="PTHR43788">
    <property type="entry name" value="DNA2/NAM7 HELICASE FAMILY MEMBER"/>
    <property type="match status" value="1"/>
</dbReference>
<dbReference type="GO" id="GO:0016787">
    <property type="term" value="F:hydrolase activity"/>
    <property type="evidence" value="ECO:0007669"/>
    <property type="project" value="UniProtKB-KW"/>
</dbReference>
<dbReference type="Gene3D" id="2.30.30.940">
    <property type="match status" value="1"/>
</dbReference>
<dbReference type="HAMAP" id="MF_01488">
    <property type="entry name" value="RecD2"/>
    <property type="match status" value="1"/>
</dbReference>
<dbReference type="Gene3D" id="1.10.150.20">
    <property type="entry name" value="5' to 3' exonuclease, C-terminal subdomain"/>
    <property type="match status" value="1"/>
</dbReference>
<keyword evidence="4" id="KW-0175">Coiled coil</keyword>
<dbReference type="InterPro" id="IPR055446">
    <property type="entry name" value="RecD2_N_OB"/>
</dbReference>
<evidence type="ECO:0000259" key="5">
    <source>
        <dbReference type="SMART" id="SM00382"/>
    </source>
</evidence>
<name>A0A930DMA4_9FIRM</name>
<organism evidence="6 7">
    <name type="scientific">Oribacterium parvum</name>
    <dbReference type="NCBI Taxonomy" id="1501329"/>
    <lineage>
        <taxon>Bacteria</taxon>
        <taxon>Bacillati</taxon>
        <taxon>Bacillota</taxon>
        <taxon>Clostridia</taxon>
        <taxon>Lachnospirales</taxon>
        <taxon>Lachnospiraceae</taxon>
        <taxon>Oribacterium</taxon>
    </lineage>
</organism>
<dbReference type="InterPro" id="IPR029493">
    <property type="entry name" value="RecD2-like_HHH"/>
</dbReference>
<feature type="coiled-coil region" evidence="4">
    <location>
        <begin position="308"/>
        <end position="335"/>
    </location>
</feature>
<keyword evidence="3" id="KW-0378">Hydrolase</keyword>
<dbReference type="Pfam" id="PF14490">
    <property type="entry name" value="HHH_RecD2"/>
    <property type="match status" value="1"/>
</dbReference>
<dbReference type="GO" id="GO:0006310">
    <property type="term" value="P:DNA recombination"/>
    <property type="evidence" value="ECO:0007669"/>
    <property type="project" value="InterPro"/>
</dbReference>
<sequence>MMTSNSTLEELEGKISHIVFRSEESGYTVFTIEGEGEECTCVGSFSHIVVSEKIKAKGRWKEHPTYGKQFFVEEYVLEEPNSIFGIEEYLASGAVKGIGKAIAQRIVKKFGEDSLRIMEEEPERLAEVRGISEQKARDIAAELSGKKDRQDALLFLQGVGISLNLAYKIYKHFQGEIYTILRENPYRIAEELEGVGFKKCDSIARRVGIEPNSLFRIQAGISYTLLQAELTGHCYLPLSLLKSEAERILEMPLPDFEEELMDLQIKGRVKLKGERVYRSSTFFREMRVASKLLSLNIEEGEAYSESWEKSIEKILKNEKLELDSLQREAVSLAAKSGILVITGGPGTGKTTTIKTILRLFTERGKNIALAAPTGRAAKRMGEATDYPAKTLHRLLEYMGKEGEEEDEESFTSYFQRNEENPLEVDVIIVDEMSMVDLYLMDALLKAVNPGTRLILVGDSNQLPSVGAGNVLRDILSSECIKTIQLKKIFRQALESDIVVNAHKINEGIEPELGKRSRDFLFIRGDKAEKIFSDIAVLMKEKLPKYLHIDPLSIQVMSPQKKGALGVENLNRYLQESLNPKDKNKAEKELYGTVFRLGDKVMQVKNNYKLAWEIPGKYNIPIEEGEGIFNGDIGRITEINHYAQTLTVFFEEKKVEYSFSDCEDLELAYAITIHKSQGSEYAAVILPMYRGPRLLMTRNLLYTAVTRAKSCVCLLGDPYVFQSMVHNATEQKRYSGLSEQIKEMQERLSDL</sequence>
<dbReference type="InterPro" id="IPR050534">
    <property type="entry name" value="Coronavir_polyprotein_1ab"/>
</dbReference>
<dbReference type="AlphaFoldDB" id="A0A930DMA4"/>
<dbReference type="CDD" id="cd17933">
    <property type="entry name" value="DEXSc_RecD-like"/>
    <property type="match status" value="1"/>
</dbReference>
<dbReference type="Gene3D" id="1.10.10.2220">
    <property type="match status" value="1"/>
</dbReference>
<comment type="function">
    <text evidence="3">DNA-dependent ATPase and ATP-dependent 5'-3' DNA helicase. Has no activity on blunt DNA or DNA with 3'-overhangs, requires at least 10 bases of 5'-ssDNA for helicase activity.</text>
</comment>
<accession>A0A930DMA4</accession>
<keyword evidence="3" id="KW-0238">DNA-binding</keyword>
<feature type="binding site" evidence="3">
    <location>
        <begin position="346"/>
        <end position="350"/>
    </location>
    <ligand>
        <name>ATP</name>
        <dbReference type="ChEBI" id="CHEBI:30616"/>
    </ligand>
</feature>
<dbReference type="SUPFAM" id="SSF52540">
    <property type="entry name" value="P-loop containing nucleoside triphosphate hydrolases"/>
    <property type="match status" value="1"/>
</dbReference>
<dbReference type="GO" id="GO:0009338">
    <property type="term" value="C:exodeoxyribonuclease V complex"/>
    <property type="evidence" value="ECO:0007669"/>
    <property type="project" value="TreeGrafter"/>
</dbReference>
<dbReference type="Pfam" id="PF18335">
    <property type="entry name" value="SH3_13"/>
    <property type="match status" value="1"/>
</dbReference>